<feature type="non-terminal residue" evidence="2">
    <location>
        <position position="1"/>
    </location>
</feature>
<reference evidence="2" key="1">
    <citation type="submission" date="2020-04" db="EMBL/GenBank/DDBJ databases">
        <authorList>
            <person name="Alioto T."/>
            <person name="Alioto T."/>
            <person name="Gomez Garrido J."/>
        </authorList>
    </citation>
    <scope>NUCLEOTIDE SEQUENCE</scope>
    <source>
        <strain evidence="2">A484AB</strain>
    </source>
</reference>
<dbReference type="Pfam" id="PF00261">
    <property type="entry name" value="Tropomyosin"/>
    <property type="match status" value="1"/>
</dbReference>
<keyword evidence="1" id="KW-0175">Coiled coil</keyword>
<dbReference type="SUPFAM" id="SSF56672">
    <property type="entry name" value="DNA/RNA polymerases"/>
    <property type="match status" value="1"/>
</dbReference>
<dbReference type="InterPro" id="IPR043128">
    <property type="entry name" value="Rev_trsase/Diguanyl_cyclase"/>
</dbReference>
<proteinExistence type="predicted"/>
<comment type="caution">
    <text evidence="2">The sequence shown here is derived from an EMBL/GenBank/DDBJ whole genome shotgun (WGS) entry which is preliminary data.</text>
</comment>
<feature type="non-terminal residue" evidence="2">
    <location>
        <position position="416"/>
    </location>
</feature>
<dbReference type="EMBL" id="CACRXK020024535">
    <property type="protein sequence ID" value="CAB4038742.1"/>
    <property type="molecule type" value="Genomic_DNA"/>
</dbReference>
<keyword evidence="3" id="KW-1185">Reference proteome</keyword>
<protein>
    <submittedName>
        <fullName evidence="2">Uncharacterized protein</fullName>
    </submittedName>
</protein>
<evidence type="ECO:0000313" key="2">
    <source>
        <dbReference type="EMBL" id="CAB4038742.1"/>
    </source>
</evidence>
<organism evidence="2 3">
    <name type="scientific">Paramuricea clavata</name>
    <name type="common">Red gorgonian</name>
    <name type="synonym">Violescent sea-whip</name>
    <dbReference type="NCBI Taxonomy" id="317549"/>
    <lineage>
        <taxon>Eukaryota</taxon>
        <taxon>Metazoa</taxon>
        <taxon>Cnidaria</taxon>
        <taxon>Anthozoa</taxon>
        <taxon>Octocorallia</taxon>
        <taxon>Malacalcyonacea</taxon>
        <taxon>Plexauridae</taxon>
        <taxon>Paramuricea</taxon>
    </lineage>
</organism>
<dbReference type="Gene3D" id="1.20.5.170">
    <property type="match status" value="2"/>
</dbReference>
<name>A0A6S7LMG8_PARCT</name>
<evidence type="ECO:0000313" key="3">
    <source>
        <dbReference type="Proteomes" id="UP001152795"/>
    </source>
</evidence>
<dbReference type="InterPro" id="IPR043502">
    <property type="entry name" value="DNA/RNA_pol_sf"/>
</dbReference>
<accession>A0A6S7LMG8</accession>
<dbReference type="InterPro" id="IPR000533">
    <property type="entry name" value="Tropomyosin"/>
</dbReference>
<dbReference type="Proteomes" id="UP001152795">
    <property type="component" value="Unassembled WGS sequence"/>
</dbReference>
<sequence length="416" mass="46267">DKVAQAEDKVPHTEDNVPHIEDKVPHAEDKVPHAEDKVPQAEDKVPHAENKVPHAEDKVPHAEDKVPQAEDNVRHDDDKTPHAEDKVPHAEDKVTHAEDKVPHAEDKILHAEDKVPHAEDKILHAGDNVPHPEDKVPNAEDKVPHAEDKVPHAEDKVPHVEEKVAHAEAKVPHAEDKVPHAKDKVSHADDKVPHAEEKVPHAEDKIPHAEDRNFFRKFFKKLGHQSSPYIDDSLLTGQTYDDCADNVIDTTQLIDNLGFIAHPDKSVFIPTQELDYLGFTLNSKTMRRDNASATENPRRSSLRDPSDLILANTDMVAESNEHDCPTANCLAKKQAKIDISIFKAHSTRAVATSAANLNQLPIDIVMVAVNSVIHSTSRLLQTVLDSSAVKSLVDARGNHDPEEKYFSEAITETFRN</sequence>
<dbReference type="Gene3D" id="3.30.70.270">
    <property type="match status" value="1"/>
</dbReference>
<dbReference type="AlphaFoldDB" id="A0A6S7LMG8"/>
<gene>
    <name evidence="2" type="ORF">PACLA_8A056421</name>
</gene>
<dbReference type="SUPFAM" id="SSF57997">
    <property type="entry name" value="Tropomyosin"/>
    <property type="match status" value="1"/>
</dbReference>
<evidence type="ECO:0000256" key="1">
    <source>
        <dbReference type="ARBA" id="ARBA00023054"/>
    </source>
</evidence>